<proteinExistence type="predicted"/>
<keyword evidence="2" id="KW-1185">Reference proteome</keyword>
<dbReference type="EMBL" id="MF324908">
    <property type="protein sequence ID" value="ASR85085.1"/>
    <property type="molecule type" value="Genomic_DNA"/>
</dbReference>
<gene>
    <name evidence="1" type="primary">77</name>
    <name evidence="1" type="ORF">SEA_UNICORN_77</name>
</gene>
<evidence type="ECO:0000313" key="2">
    <source>
        <dbReference type="Proteomes" id="UP000224528"/>
    </source>
</evidence>
<sequence length="77" mass="8707">MMHESWEAPSGALLPPRTRETVDEKHLAELYAAETLPDHARFNALYEGADNSTRLAWSLGYRNPRVPGRIAECEALR</sequence>
<reference evidence="1 2" key="1">
    <citation type="submission" date="2017-06" db="EMBL/GenBank/DDBJ databases">
        <authorList>
            <person name="Barekzi N."/>
            <person name="Denby H.W."/>
            <person name="Murphy J.L."/>
            <person name="Richards S."/>
            <person name="Womack F.R."/>
            <person name="Stoner T.H."/>
            <person name="Garlena R.A."/>
            <person name="Russell D.A."/>
            <person name="Pope W.H."/>
            <person name="Jacobs-Sera D."/>
            <person name="Hatfull G.F."/>
        </authorList>
    </citation>
    <scope>NUCLEOTIDE SEQUENCE [LARGE SCALE GENOMIC DNA]</scope>
</reference>
<dbReference type="GeneID" id="60322685"/>
<dbReference type="KEGG" id="vg:60322685"/>
<evidence type="ECO:0000313" key="1">
    <source>
        <dbReference type="EMBL" id="ASR85085.1"/>
    </source>
</evidence>
<dbReference type="Proteomes" id="UP000224528">
    <property type="component" value="Segment"/>
</dbReference>
<organism evidence="1 2">
    <name type="scientific">Mycobacterium phage Unicorn</name>
    <dbReference type="NCBI Taxonomy" id="2015825"/>
    <lineage>
        <taxon>Viruses</taxon>
        <taxon>Duplodnaviria</taxon>
        <taxon>Heunggongvirae</taxon>
        <taxon>Uroviricota</taxon>
        <taxon>Caudoviricetes</taxon>
        <taxon>Weiservirinae</taxon>
        <taxon>Unicornvirus</taxon>
        <taxon>Unicornvirus unicorn</taxon>
    </lineage>
</organism>
<dbReference type="RefSeq" id="YP_009951255.1">
    <property type="nucleotide sequence ID" value="NC_051599.1"/>
</dbReference>
<protein>
    <submittedName>
        <fullName evidence="1">Uncharacterized protein</fullName>
    </submittedName>
</protein>
<accession>A0A222ZL21</accession>
<name>A0A222ZL21_9CAUD</name>